<dbReference type="PRINTS" id="PR00032">
    <property type="entry name" value="HTHARAC"/>
</dbReference>
<evidence type="ECO:0000256" key="3">
    <source>
        <dbReference type="ARBA" id="ARBA00023163"/>
    </source>
</evidence>
<dbReference type="PANTHER" id="PTHR43280:SF28">
    <property type="entry name" value="HTH-TYPE TRANSCRIPTIONAL ACTIVATOR RHAS"/>
    <property type="match status" value="1"/>
</dbReference>
<proteinExistence type="predicted"/>
<dbReference type="SUPFAM" id="SSF46689">
    <property type="entry name" value="Homeodomain-like"/>
    <property type="match status" value="2"/>
</dbReference>
<comment type="caution">
    <text evidence="5">The sequence shown here is derived from an EMBL/GenBank/DDBJ whole genome shotgun (WGS) entry which is preliminary data.</text>
</comment>
<dbReference type="AlphaFoldDB" id="A0A561D511"/>
<dbReference type="Gene3D" id="1.10.10.60">
    <property type="entry name" value="Homeodomain-like"/>
    <property type="match status" value="2"/>
</dbReference>
<dbReference type="InterPro" id="IPR018062">
    <property type="entry name" value="HTH_AraC-typ_CS"/>
</dbReference>
<dbReference type="PROSITE" id="PS01124">
    <property type="entry name" value="HTH_ARAC_FAMILY_2"/>
    <property type="match status" value="1"/>
</dbReference>
<sequence>MTNTNYTELSKEYWETPLKFKKPPLLAYAGQVEGNPNWNFPSHKHDDLSEIIYICKGEGSFIINNKSYTAKEGDILVYNAGIIHEEYSNPANPLVTFFCGISNLAIDQLKELCIIPYEVEPVIRKNEYSSSIKSFFTQIFEESSLKAAGYEIICQGLLTSSIALIHRLLKQQNITSETEESNTIAHRIKEFIDKNYKKNIKLEDIAEALFINKYYLSHVFKEQMKISPINYLINRRMGEAKNLLVSTELKIGEIARIMGYDNPNYFTLLFKKMTGETPKQFKENHKKKLFYHKNP</sequence>
<dbReference type="GO" id="GO:0043565">
    <property type="term" value="F:sequence-specific DNA binding"/>
    <property type="evidence" value="ECO:0007669"/>
    <property type="project" value="InterPro"/>
</dbReference>
<keyword evidence="3" id="KW-0804">Transcription</keyword>
<dbReference type="Proteomes" id="UP000319671">
    <property type="component" value="Unassembled WGS sequence"/>
</dbReference>
<dbReference type="SUPFAM" id="SSF51215">
    <property type="entry name" value="Regulatory protein AraC"/>
    <property type="match status" value="1"/>
</dbReference>
<dbReference type="InterPro" id="IPR003313">
    <property type="entry name" value="AraC-bd"/>
</dbReference>
<keyword evidence="6" id="KW-1185">Reference proteome</keyword>
<keyword evidence="2 5" id="KW-0238">DNA-binding</keyword>
<dbReference type="SMART" id="SM00342">
    <property type="entry name" value="HTH_ARAC"/>
    <property type="match status" value="1"/>
</dbReference>
<keyword evidence="1" id="KW-0805">Transcription regulation</keyword>
<accession>A0A561D511</accession>
<dbReference type="RefSeq" id="WP_144566449.1">
    <property type="nucleotide sequence ID" value="NZ_VIVN01000009.1"/>
</dbReference>
<dbReference type="PROSITE" id="PS00041">
    <property type="entry name" value="HTH_ARAC_FAMILY_1"/>
    <property type="match status" value="1"/>
</dbReference>
<evidence type="ECO:0000259" key="4">
    <source>
        <dbReference type="PROSITE" id="PS01124"/>
    </source>
</evidence>
<gene>
    <name evidence="5" type="ORF">FB550_10939</name>
</gene>
<evidence type="ECO:0000313" key="6">
    <source>
        <dbReference type="Proteomes" id="UP000319671"/>
    </source>
</evidence>
<dbReference type="GO" id="GO:0003700">
    <property type="term" value="F:DNA-binding transcription factor activity"/>
    <property type="evidence" value="ECO:0007669"/>
    <property type="project" value="InterPro"/>
</dbReference>
<name>A0A561D511_9BACI</name>
<evidence type="ECO:0000256" key="1">
    <source>
        <dbReference type="ARBA" id="ARBA00023015"/>
    </source>
</evidence>
<dbReference type="Pfam" id="PF02311">
    <property type="entry name" value="AraC_binding"/>
    <property type="match status" value="1"/>
</dbReference>
<dbReference type="CDD" id="cd02208">
    <property type="entry name" value="cupin_RmlC-like"/>
    <property type="match status" value="1"/>
</dbReference>
<dbReference type="EMBL" id="VIVN01000009">
    <property type="protein sequence ID" value="TWD98533.1"/>
    <property type="molecule type" value="Genomic_DNA"/>
</dbReference>
<protein>
    <submittedName>
        <fullName evidence="5">AraC-like DNA-binding protein</fullName>
    </submittedName>
</protein>
<evidence type="ECO:0000256" key="2">
    <source>
        <dbReference type="ARBA" id="ARBA00023125"/>
    </source>
</evidence>
<dbReference type="InterPro" id="IPR020449">
    <property type="entry name" value="Tscrpt_reg_AraC-type_HTH"/>
</dbReference>
<feature type="domain" description="HTH araC/xylS-type" evidence="4">
    <location>
        <begin position="186"/>
        <end position="284"/>
    </location>
</feature>
<evidence type="ECO:0000313" key="5">
    <source>
        <dbReference type="EMBL" id="TWD98533.1"/>
    </source>
</evidence>
<dbReference type="InterPro" id="IPR018060">
    <property type="entry name" value="HTH_AraC"/>
</dbReference>
<dbReference type="InterPro" id="IPR037923">
    <property type="entry name" value="HTH-like"/>
</dbReference>
<dbReference type="InterPro" id="IPR009057">
    <property type="entry name" value="Homeodomain-like_sf"/>
</dbReference>
<organism evidence="5 6">
    <name type="scientific">Neobacillus bataviensis</name>
    <dbReference type="NCBI Taxonomy" id="220685"/>
    <lineage>
        <taxon>Bacteria</taxon>
        <taxon>Bacillati</taxon>
        <taxon>Bacillota</taxon>
        <taxon>Bacilli</taxon>
        <taxon>Bacillales</taxon>
        <taxon>Bacillaceae</taxon>
        <taxon>Neobacillus</taxon>
    </lineage>
</organism>
<reference evidence="5 6" key="1">
    <citation type="submission" date="2019-06" db="EMBL/GenBank/DDBJ databases">
        <title>Sorghum-associated microbial communities from plants grown in Nebraska, USA.</title>
        <authorList>
            <person name="Schachtman D."/>
        </authorList>
    </citation>
    <scope>NUCLEOTIDE SEQUENCE [LARGE SCALE GENOMIC DNA]</scope>
    <source>
        <strain evidence="5 6">2482</strain>
    </source>
</reference>
<dbReference type="Gene3D" id="2.60.120.10">
    <property type="entry name" value="Jelly Rolls"/>
    <property type="match status" value="1"/>
</dbReference>
<dbReference type="Pfam" id="PF12833">
    <property type="entry name" value="HTH_18"/>
    <property type="match status" value="1"/>
</dbReference>
<dbReference type="PANTHER" id="PTHR43280">
    <property type="entry name" value="ARAC-FAMILY TRANSCRIPTIONAL REGULATOR"/>
    <property type="match status" value="1"/>
</dbReference>
<dbReference type="InterPro" id="IPR014710">
    <property type="entry name" value="RmlC-like_jellyroll"/>
</dbReference>